<protein>
    <submittedName>
        <fullName evidence="2 3">Uncharacterized protein</fullName>
    </submittedName>
</protein>
<reference evidence="4" key="2">
    <citation type="submission" date="2010-05" db="EMBL/GenBank/DDBJ databases">
        <title>The genome sequence of Magnaporthe poae strain ATCC 64411.</title>
        <authorList>
            <person name="Ma L.-J."/>
            <person name="Dead R."/>
            <person name="Young S."/>
            <person name="Zeng Q."/>
            <person name="Koehrsen M."/>
            <person name="Alvarado L."/>
            <person name="Berlin A."/>
            <person name="Chapman S.B."/>
            <person name="Chen Z."/>
            <person name="Freedman E."/>
            <person name="Gellesch M."/>
            <person name="Goldberg J."/>
            <person name="Griggs A."/>
            <person name="Gujja S."/>
            <person name="Heilman E.R."/>
            <person name="Heiman D."/>
            <person name="Hepburn T."/>
            <person name="Howarth C."/>
            <person name="Jen D."/>
            <person name="Larson L."/>
            <person name="Mehta T."/>
            <person name="Neiman D."/>
            <person name="Pearson M."/>
            <person name="Roberts A."/>
            <person name="Saif S."/>
            <person name="Shea T."/>
            <person name="Shenoy N."/>
            <person name="Sisk P."/>
            <person name="Stolte C."/>
            <person name="Sykes S."/>
            <person name="Walk T."/>
            <person name="White J."/>
            <person name="Yandava C."/>
            <person name="Haas B."/>
            <person name="Nusbaum C."/>
            <person name="Birren B."/>
        </authorList>
    </citation>
    <scope>NUCLEOTIDE SEQUENCE [LARGE SCALE GENOMIC DNA]</scope>
    <source>
        <strain evidence="4">ATCC 64411 / 73-15</strain>
    </source>
</reference>
<reference evidence="3" key="4">
    <citation type="journal article" date="2015" name="G3 (Bethesda)">
        <title>Genome sequences of three phytopathogenic species of the Magnaporthaceae family of fungi.</title>
        <authorList>
            <person name="Okagaki L.H."/>
            <person name="Nunes C.C."/>
            <person name="Sailsbery J."/>
            <person name="Clay B."/>
            <person name="Brown D."/>
            <person name="John T."/>
            <person name="Oh Y."/>
            <person name="Young N."/>
            <person name="Fitzgerald M."/>
            <person name="Haas B.J."/>
            <person name="Zeng Q."/>
            <person name="Young S."/>
            <person name="Adiconis X."/>
            <person name="Fan L."/>
            <person name="Levin J.Z."/>
            <person name="Mitchell T.K."/>
            <person name="Okubara P.A."/>
            <person name="Farman M.L."/>
            <person name="Kohn L.M."/>
            <person name="Birren B."/>
            <person name="Ma L.-J."/>
            <person name="Dean R.A."/>
        </authorList>
    </citation>
    <scope>NUCLEOTIDE SEQUENCE</scope>
    <source>
        <strain evidence="3">ATCC 64411 / 73-15</strain>
    </source>
</reference>
<reference evidence="2" key="1">
    <citation type="submission" date="2010-05" db="EMBL/GenBank/DDBJ databases">
        <title>The Genome Sequence of Magnaporthe poae strain ATCC 64411.</title>
        <authorList>
            <consortium name="The Broad Institute Genome Sequencing Platform"/>
            <consortium name="Broad Institute Genome Sequencing Center for Infectious Disease"/>
            <person name="Ma L.-J."/>
            <person name="Dead R."/>
            <person name="Young S."/>
            <person name="Zeng Q."/>
            <person name="Koehrsen M."/>
            <person name="Alvarado L."/>
            <person name="Berlin A."/>
            <person name="Chapman S.B."/>
            <person name="Chen Z."/>
            <person name="Freedman E."/>
            <person name="Gellesch M."/>
            <person name="Goldberg J."/>
            <person name="Griggs A."/>
            <person name="Gujja S."/>
            <person name="Heilman E.R."/>
            <person name="Heiman D."/>
            <person name="Hepburn T."/>
            <person name="Howarth C."/>
            <person name="Jen D."/>
            <person name="Larson L."/>
            <person name="Mehta T."/>
            <person name="Neiman D."/>
            <person name="Pearson M."/>
            <person name="Roberts A."/>
            <person name="Saif S."/>
            <person name="Shea T."/>
            <person name="Shenoy N."/>
            <person name="Sisk P."/>
            <person name="Stolte C."/>
            <person name="Sykes S."/>
            <person name="Walk T."/>
            <person name="White J."/>
            <person name="Yandava C."/>
            <person name="Haas B."/>
            <person name="Nusbaum C."/>
            <person name="Birren B."/>
        </authorList>
    </citation>
    <scope>NUCLEOTIDE SEQUENCE</scope>
    <source>
        <strain evidence="2">ATCC 64411</strain>
    </source>
</reference>
<keyword evidence="4" id="KW-1185">Reference proteome</keyword>
<dbReference type="EMBL" id="GL876966">
    <property type="protein sequence ID" value="KLU82288.1"/>
    <property type="molecule type" value="Genomic_DNA"/>
</dbReference>
<feature type="region of interest" description="Disordered" evidence="1">
    <location>
        <begin position="141"/>
        <end position="164"/>
    </location>
</feature>
<feature type="compositionally biased region" description="Polar residues" evidence="1">
    <location>
        <begin position="154"/>
        <end position="164"/>
    </location>
</feature>
<name>A0A0C4DNH8_MAGP6</name>
<reference evidence="2" key="3">
    <citation type="submission" date="2011-03" db="EMBL/GenBank/DDBJ databases">
        <title>Annotation of Magnaporthe poae ATCC 64411.</title>
        <authorList>
            <person name="Ma L.-J."/>
            <person name="Dead R."/>
            <person name="Young S.K."/>
            <person name="Zeng Q."/>
            <person name="Gargeya S."/>
            <person name="Fitzgerald M."/>
            <person name="Haas B."/>
            <person name="Abouelleil A."/>
            <person name="Alvarado L."/>
            <person name="Arachchi H.M."/>
            <person name="Berlin A."/>
            <person name="Brown A."/>
            <person name="Chapman S.B."/>
            <person name="Chen Z."/>
            <person name="Dunbar C."/>
            <person name="Freedman E."/>
            <person name="Gearin G."/>
            <person name="Gellesch M."/>
            <person name="Goldberg J."/>
            <person name="Griggs A."/>
            <person name="Gujja S."/>
            <person name="Heiman D."/>
            <person name="Howarth C."/>
            <person name="Larson L."/>
            <person name="Lui A."/>
            <person name="MacDonald P.J.P."/>
            <person name="Mehta T."/>
            <person name="Montmayeur A."/>
            <person name="Murphy C."/>
            <person name="Neiman D."/>
            <person name="Pearson M."/>
            <person name="Priest M."/>
            <person name="Roberts A."/>
            <person name="Saif S."/>
            <person name="Shea T."/>
            <person name="Shenoy N."/>
            <person name="Sisk P."/>
            <person name="Stolte C."/>
            <person name="Sykes S."/>
            <person name="Yandava C."/>
            <person name="Wortman J."/>
            <person name="Nusbaum C."/>
            <person name="Birren B."/>
        </authorList>
    </citation>
    <scope>NUCLEOTIDE SEQUENCE</scope>
    <source>
        <strain evidence="2">ATCC 64411</strain>
    </source>
</reference>
<feature type="region of interest" description="Disordered" evidence="1">
    <location>
        <begin position="206"/>
        <end position="229"/>
    </location>
</feature>
<dbReference type="Proteomes" id="UP000011715">
    <property type="component" value="Unassembled WGS sequence"/>
</dbReference>
<dbReference type="EnsemblFungi" id="MAPG_01362T0">
    <property type="protein sequence ID" value="MAPG_01362T0"/>
    <property type="gene ID" value="MAPG_01362"/>
</dbReference>
<gene>
    <name evidence="2" type="ORF">MAPG_01362</name>
</gene>
<reference evidence="3" key="5">
    <citation type="submission" date="2015-06" db="UniProtKB">
        <authorList>
            <consortium name="EnsemblFungi"/>
        </authorList>
    </citation>
    <scope>IDENTIFICATION</scope>
    <source>
        <strain evidence="3">ATCC 64411</strain>
    </source>
</reference>
<proteinExistence type="predicted"/>
<feature type="region of interest" description="Disordered" evidence="1">
    <location>
        <begin position="1"/>
        <end position="47"/>
    </location>
</feature>
<evidence type="ECO:0000313" key="3">
    <source>
        <dbReference type="EnsemblFungi" id="MAPG_01362T0"/>
    </source>
</evidence>
<sequence>MFTSKHPEFALPSNAPRRAGEPMIKAGHAKTGAGSSPNRQPTEANKRFEGPVSGFVGGGTLPHQHSSGTTAPCAPIINATPSLIASQPVVLGSCLRPDRPSRARLLLVRTWRQCILVHVSTPCSAFSASAWAPRGRATNKAASFAPASKPNHAPSPSANFAQNRTISRTRPVVAASGAWVSSTFALQQARLAQKLALIFLGLASGPNEPAHGEPKAKGNPCDQIQRRKR</sequence>
<accession>A0A0C4DNH8</accession>
<dbReference type="AlphaFoldDB" id="A0A0C4DNH8"/>
<dbReference type="EMBL" id="ADBL01000324">
    <property type="status" value="NOT_ANNOTATED_CDS"/>
    <property type="molecule type" value="Genomic_DNA"/>
</dbReference>
<feature type="compositionally biased region" description="Polar residues" evidence="1">
    <location>
        <begin position="33"/>
        <end position="43"/>
    </location>
</feature>
<evidence type="ECO:0000313" key="2">
    <source>
        <dbReference type="EMBL" id="KLU82288.1"/>
    </source>
</evidence>
<evidence type="ECO:0000256" key="1">
    <source>
        <dbReference type="SAM" id="MobiDB-lite"/>
    </source>
</evidence>
<evidence type="ECO:0000313" key="4">
    <source>
        <dbReference type="Proteomes" id="UP000011715"/>
    </source>
</evidence>
<dbReference type="VEuPathDB" id="FungiDB:MAPG_01362"/>
<organism evidence="3 4">
    <name type="scientific">Magnaporthiopsis poae (strain ATCC 64411 / 73-15)</name>
    <name type="common">Kentucky bluegrass fungus</name>
    <name type="synonym">Magnaporthe poae</name>
    <dbReference type="NCBI Taxonomy" id="644358"/>
    <lineage>
        <taxon>Eukaryota</taxon>
        <taxon>Fungi</taxon>
        <taxon>Dikarya</taxon>
        <taxon>Ascomycota</taxon>
        <taxon>Pezizomycotina</taxon>
        <taxon>Sordariomycetes</taxon>
        <taxon>Sordariomycetidae</taxon>
        <taxon>Magnaporthales</taxon>
        <taxon>Magnaporthaceae</taxon>
        <taxon>Magnaporthiopsis</taxon>
    </lineage>
</organism>